<dbReference type="STRING" id="312017.Q22W95"/>
<evidence type="ECO:0000256" key="3">
    <source>
        <dbReference type="ARBA" id="ARBA00023242"/>
    </source>
</evidence>
<dbReference type="Gene3D" id="1.20.890.10">
    <property type="entry name" value="cAMP-dependent protein kinase regulatory subunit, dimerization-anchoring domain"/>
    <property type="match status" value="1"/>
</dbReference>
<dbReference type="Proteomes" id="UP000009168">
    <property type="component" value="Unassembled WGS sequence"/>
</dbReference>
<comment type="similarity">
    <text evidence="2">Belongs to the dpy-30 family.</text>
</comment>
<evidence type="ECO:0007829" key="7">
    <source>
        <dbReference type="PDB" id="9NW3"/>
    </source>
</evidence>
<dbReference type="KEGG" id="tet:TTHERM_00158390"/>
<dbReference type="InterPro" id="IPR007858">
    <property type="entry name" value="Dpy-30_motif"/>
</dbReference>
<dbReference type="GeneID" id="7835196"/>
<feature type="region of interest" description="Disordered" evidence="4">
    <location>
        <begin position="1"/>
        <end position="55"/>
    </location>
</feature>
<dbReference type="InterPro" id="IPR049629">
    <property type="entry name" value="DPY30_SDC1_DD"/>
</dbReference>
<protein>
    <submittedName>
        <fullName evidence="5">Dpy-30 motif protein</fullName>
    </submittedName>
</protein>
<dbReference type="RefSeq" id="XP_001009767.2">
    <property type="nucleotide sequence ID" value="XM_001009767.2"/>
</dbReference>
<evidence type="ECO:0000313" key="5">
    <source>
        <dbReference type="EMBL" id="EAR89522.2"/>
    </source>
</evidence>
<comment type="subcellular location">
    <subcellularLocation>
        <location evidence="1">Nucleus</location>
    </subcellularLocation>
</comment>
<dbReference type="PDB" id="9NW3">
    <property type="method" value="EM"/>
    <property type="resolution" value="3.70 A"/>
    <property type="chains" value="7A/7B/7C/7D/7E/7F=1-101"/>
</dbReference>
<organism evidence="5 6">
    <name type="scientific">Tetrahymena thermophila (strain SB210)</name>
    <dbReference type="NCBI Taxonomy" id="312017"/>
    <lineage>
        <taxon>Eukaryota</taxon>
        <taxon>Sar</taxon>
        <taxon>Alveolata</taxon>
        <taxon>Ciliophora</taxon>
        <taxon>Intramacronucleata</taxon>
        <taxon>Oligohymenophorea</taxon>
        <taxon>Hymenostomatida</taxon>
        <taxon>Tetrahymenina</taxon>
        <taxon>Tetrahymenidae</taxon>
        <taxon>Tetrahymena</taxon>
    </lineage>
</organism>
<dbReference type="AlphaFoldDB" id="Q22W95"/>
<dbReference type="HOGENOM" id="CLU_1931812_0_0_1"/>
<reference evidence="6" key="1">
    <citation type="journal article" date="2006" name="PLoS Biol.">
        <title>Macronuclear genome sequence of the ciliate Tetrahymena thermophila, a model eukaryote.</title>
        <authorList>
            <person name="Eisen J.A."/>
            <person name="Coyne R.S."/>
            <person name="Wu M."/>
            <person name="Wu D."/>
            <person name="Thiagarajan M."/>
            <person name="Wortman J.R."/>
            <person name="Badger J.H."/>
            <person name="Ren Q."/>
            <person name="Amedeo P."/>
            <person name="Jones K.M."/>
            <person name="Tallon L.J."/>
            <person name="Delcher A.L."/>
            <person name="Salzberg S.L."/>
            <person name="Silva J.C."/>
            <person name="Haas B.J."/>
            <person name="Majoros W.H."/>
            <person name="Farzad M."/>
            <person name="Carlton J.M."/>
            <person name="Smith R.K. Jr."/>
            <person name="Garg J."/>
            <person name="Pearlman R.E."/>
            <person name="Karrer K.M."/>
            <person name="Sun L."/>
            <person name="Manning G."/>
            <person name="Elde N.C."/>
            <person name="Turkewitz A.P."/>
            <person name="Asai D.J."/>
            <person name="Wilkes D.E."/>
            <person name="Wang Y."/>
            <person name="Cai H."/>
            <person name="Collins K."/>
            <person name="Stewart B.A."/>
            <person name="Lee S.R."/>
            <person name="Wilamowska K."/>
            <person name="Weinberg Z."/>
            <person name="Ruzzo W.L."/>
            <person name="Wloga D."/>
            <person name="Gaertig J."/>
            <person name="Frankel J."/>
            <person name="Tsao C.-C."/>
            <person name="Gorovsky M.A."/>
            <person name="Keeling P.J."/>
            <person name="Waller R.F."/>
            <person name="Patron N.J."/>
            <person name="Cherry J.M."/>
            <person name="Stover N.A."/>
            <person name="Krieger C.J."/>
            <person name="del Toro C."/>
            <person name="Ryder H.F."/>
            <person name="Williamson S.C."/>
            <person name="Barbeau R.A."/>
            <person name="Hamilton E.P."/>
            <person name="Orias E."/>
        </authorList>
    </citation>
    <scope>NUCLEOTIDE SEQUENCE [LARGE SCALE GENOMIC DNA]</scope>
    <source>
        <strain evidence="6">SB210</strain>
    </source>
</reference>
<evidence type="ECO:0000313" key="6">
    <source>
        <dbReference type="Proteomes" id="UP000009168"/>
    </source>
</evidence>
<gene>
    <name evidence="5" type="ORF">TTHERM_00158390</name>
</gene>
<evidence type="ECO:0000256" key="4">
    <source>
        <dbReference type="SAM" id="MobiDB-lite"/>
    </source>
</evidence>
<keyword evidence="6" id="KW-1185">Reference proteome</keyword>
<evidence type="ECO:0000256" key="1">
    <source>
        <dbReference type="ARBA" id="ARBA00004123"/>
    </source>
</evidence>
<dbReference type="CDD" id="cd22965">
    <property type="entry name" value="DD_DPY30_SDC1"/>
    <property type="match status" value="1"/>
</dbReference>
<dbReference type="eggNOG" id="ENOG502T0JX">
    <property type="taxonomic scope" value="Eukaryota"/>
</dbReference>
<dbReference type="InParanoid" id="Q22W95"/>
<feature type="compositionally biased region" description="Acidic residues" evidence="4">
    <location>
        <begin position="21"/>
        <end position="35"/>
    </location>
</feature>
<proteinExistence type="evidence at protein level"/>
<dbReference type="OrthoDB" id="417678at2759"/>
<keyword evidence="7" id="KW-0002">3D-structure</keyword>
<dbReference type="Pfam" id="PF05186">
    <property type="entry name" value="Dpy-30"/>
    <property type="match status" value="1"/>
</dbReference>
<name>Q22W95_TETTS</name>
<accession>Q22W95</accession>
<sequence length="101" mass="11279">MAEKKKQQQSKGSSQGLQNIADEDDEQNQNQDQDDGLLTGASNQQGGGGSKFQQLPLRDYYESSVTQVLLEGLRELGAKRPENPIQFLGKFLLDRDPEKKK</sequence>
<keyword evidence="3" id="KW-0539">Nucleus</keyword>
<dbReference type="EMBL" id="GG662820">
    <property type="protein sequence ID" value="EAR89522.2"/>
    <property type="molecule type" value="Genomic_DNA"/>
</dbReference>
<evidence type="ECO:0000256" key="2">
    <source>
        <dbReference type="ARBA" id="ARBA00010849"/>
    </source>
</evidence>
<dbReference type="EMDB" id="EMD-49872"/>
<dbReference type="GO" id="GO:0005634">
    <property type="term" value="C:nucleus"/>
    <property type="evidence" value="ECO:0007669"/>
    <property type="project" value="UniProtKB-SubCell"/>
</dbReference>
<reference evidence="7" key="2">
    <citation type="journal article" date="2025" name="Curr. Biol.">
        <title>Structure of the ciliary tip central pair reveals the unique role of the microtubule-seam binding protein SPEF1.</title>
        <authorList>
            <person name="Legal T."/>
            <person name="Joachimiak E."/>
            <person name="Parra M."/>
            <person name="Peng W."/>
            <person name="Tam A."/>
            <person name="Black C."/>
            <person name="Guha M."/>
            <person name="Nguyen C.A."/>
            <person name="Ghanaeian A."/>
            <person name="Valente-Paterno M."/>
            <person name="Brouhard G."/>
            <person name="Gaertig J."/>
            <person name="Wloga D."/>
            <person name="Bui K.H."/>
        </authorList>
    </citation>
    <scope>STRUCTURE BY ELECTRON MICROSCOPY (3.70 ANGSTROMS)</scope>
</reference>